<accession>A0AA43QLZ0</accession>
<keyword evidence="4" id="KW-1185">Reference proteome</keyword>
<reference evidence="3" key="1">
    <citation type="journal article" date="2023" name="Genome Biol. Evol.">
        <title>First Whole Genome Sequence and Flow Cytometry Genome Size Data for the Lichen-Forming Fungus Ramalina farinacea (Ascomycota).</title>
        <authorList>
            <person name="Llewellyn T."/>
            <person name="Mian S."/>
            <person name="Hill R."/>
            <person name="Leitch I.J."/>
            <person name="Gaya E."/>
        </authorList>
    </citation>
    <scope>NUCLEOTIDE SEQUENCE</scope>
    <source>
        <strain evidence="3">LIQ254RAFAR</strain>
    </source>
</reference>
<dbReference type="InterPro" id="IPR013665">
    <property type="entry name" value="Sfi1_dom"/>
</dbReference>
<name>A0AA43QLZ0_9LECA</name>
<comment type="caution">
    <text evidence="3">The sequence shown here is derived from an EMBL/GenBank/DDBJ whole genome shotgun (WGS) entry which is preliminary data.</text>
</comment>
<feature type="compositionally biased region" description="Polar residues" evidence="1">
    <location>
        <begin position="211"/>
        <end position="223"/>
    </location>
</feature>
<feature type="compositionally biased region" description="Polar residues" evidence="1">
    <location>
        <begin position="936"/>
        <end position="945"/>
    </location>
</feature>
<feature type="region of interest" description="Disordered" evidence="1">
    <location>
        <begin position="1026"/>
        <end position="1067"/>
    </location>
</feature>
<feature type="domain" description="Sfi1 spindle body" evidence="2">
    <location>
        <begin position="363"/>
        <end position="927"/>
    </location>
</feature>
<evidence type="ECO:0000313" key="3">
    <source>
        <dbReference type="EMBL" id="MDI1487406.1"/>
    </source>
</evidence>
<gene>
    <name evidence="3" type="ORF">OHK93_006676</name>
</gene>
<proteinExistence type="predicted"/>
<dbReference type="EMBL" id="JAPUFD010000005">
    <property type="protein sequence ID" value="MDI1487406.1"/>
    <property type="molecule type" value="Genomic_DNA"/>
</dbReference>
<evidence type="ECO:0000259" key="2">
    <source>
        <dbReference type="Pfam" id="PF08457"/>
    </source>
</evidence>
<feature type="region of interest" description="Disordered" evidence="1">
    <location>
        <begin position="125"/>
        <end position="225"/>
    </location>
</feature>
<dbReference type="Pfam" id="PF08457">
    <property type="entry name" value="Sfi1"/>
    <property type="match status" value="1"/>
</dbReference>
<feature type="compositionally biased region" description="Polar residues" evidence="1">
    <location>
        <begin position="194"/>
        <end position="203"/>
    </location>
</feature>
<sequence>MPPDPPWAEENDRSEEYPALSDENVAILCEIIETAEAHTHVAARPFRAIFDSYNTVLPQHGLDPGHDQVYLRFLFRLGYYRGPDEGLFQSFERLLLDLGIQISINEGEGAAQDTARELSIVDDVPQPVQKPSAKISRRASFTSLHDAEDESTRALRMRSDGVGLSSHPADSQTPDIPRPSTRATTRWTEKTYENALSSRNAATPPQRERLTANQHANSLQQPAESELPVLAYSQVSNVVEPRPRTPRSRLPTRAISSPSNHSISDSILDNERQRRLSHIRQKTPSRLIPKTDVHLPTRTQLLRDADTFQYYRIRSVAHDIVEKWCDAALQSHNRHEHQQRIASARDKEVLLRQALEHWRTRMHARKQAANSKRFFQHLERRAVRARNLYLLTKAFTHWAEFTRERGIENLRARKHVLRIKYFNAWRDITMENQNKVQKQVLVKFFGLWKQYHVRHSTNVVKADFAKQSSTLGNGYWRWFWSFCGRRAPEWHAGKLKQRKLIDWLQKTRALQRASQLAVSKRQTRLKQSCFLPWASLARSFVGNDRKAVDFQRRITTCQALQQWSRAARLVLPMEQVSNIVDWRVAFATFSTFVNRYRTEKHADNLNRLRLLRSFWTHWNDNLRWRTLAHRLDDRILLEGLYKWVIAERSTLLTRLSGHRLRLYCLQKWKQKLLIRRSLRQDAAMAIEHRRDTALSRMAFRQWFERLAEQKQAERLAVESCAPKYLRSSLSSLRGALKLTIESNICAADARYYFLGKRYVRRWAIAASESRRRKRREAYIQVRRRLKRGLASEMVRRWRQAAAHMGKMQETAIDRNQQRLLVVGTDLFDRWRDLCDRYVMDNLDAVDYHQRNLLNRHLQLWTHQTSNLWKLEDLADSNARLHIRKTAFVTLRRFKLRIIELKAQAGKAEGLRLNYEKRHLSSLLGVWRNELASRQNRPVQTPSFSTRARKTKRLRNDEQLGATRRAEEWTDIDNSNWIPDVEADLSSTPLPGHLSTPSNRAARARALVQSTTPAGTPFQNRLRAQLNSSPRSTGRLPFARSLRPAGSAFGTILEDSPAPGTPRPVKDV</sequence>
<organism evidence="3 4">
    <name type="scientific">Ramalina farinacea</name>
    <dbReference type="NCBI Taxonomy" id="258253"/>
    <lineage>
        <taxon>Eukaryota</taxon>
        <taxon>Fungi</taxon>
        <taxon>Dikarya</taxon>
        <taxon>Ascomycota</taxon>
        <taxon>Pezizomycotina</taxon>
        <taxon>Lecanoromycetes</taxon>
        <taxon>OSLEUM clade</taxon>
        <taxon>Lecanoromycetidae</taxon>
        <taxon>Lecanorales</taxon>
        <taxon>Lecanorineae</taxon>
        <taxon>Ramalinaceae</taxon>
        <taxon>Ramalina</taxon>
    </lineage>
</organism>
<evidence type="ECO:0000313" key="4">
    <source>
        <dbReference type="Proteomes" id="UP001161017"/>
    </source>
</evidence>
<feature type="compositionally biased region" description="Low complexity" evidence="1">
    <location>
        <begin position="248"/>
        <end position="265"/>
    </location>
</feature>
<evidence type="ECO:0000256" key="1">
    <source>
        <dbReference type="SAM" id="MobiDB-lite"/>
    </source>
</evidence>
<feature type="compositionally biased region" description="Basic and acidic residues" evidence="1">
    <location>
        <begin position="150"/>
        <end position="159"/>
    </location>
</feature>
<feature type="region of interest" description="Disordered" evidence="1">
    <location>
        <begin position="936"/>
        <end position="960"/>
    </location>
</feature>
<protein>
    <recommendedName>
        <fullName evidence="2">Sfi1 spindle body domain-containing protein</fullName>
    </recommendedName>
</protein>
<dbReference type="AlphaFoldDB" id="A0AA43QLZ0"/>
<dbReference type="Proteomes" id="UP001161017">
    <property type="component" value="Unassembled WGS sequence"/>
</dbReference>
<feature type="region of interest" description="Disordered" evidence="1">
    <location>
        <begin position="241"/>
        <end position="265"/>
    </location>
</feature>